<feature type="signal peptide" evidence="8">
    <location>
        <begin position="1"/>
        <end position="19"/>
    </location>
</feature>
<evidence type="ECO:0000313" key="10">
    <source>
        <dbReference type="Proteomes" id="UP000238730"/>
    </source>
</evidence>
<protein>
    <recommendedName>
        <fullName evidence="7">Endolytic murein transglycosylase</fullName>
        <ecNumber evidence="7">4.2.2.29</ecNumber>
    </recommendedName>
    <alternativeName>
        <fullName evidence="7">Peptidoglycan lytic transglycosylase</fullName>
    </alternativeName>
    <alternativeName>
        <fullName evidence="7">Peptidoglycan polymerization terminase</fullName>
    </alternativeName>
</protein>
<evidence type="ECO:0000256" key="2">
    <source>
        <dbReference type="ARBA" id="ARBA00022692"/>
    </source>
</evidence>
<dbReference type="EC" id="4.2.2.29" evidence="7"/>
<dbReference type="CDD" id="cd08010">
    <property type="entry name" value="MltG_like"/>
    <property type="match status" value="1"/>
</dbReference>
<keyword evidence="7" id="KW-0997">Cell inner membrane</keyword>
<reference evidence="9 10" key="1">
    <citation type="submission" date="2016-12" db="EMBL/GenBank/DDBJ databases">
        <title>Diversity of luminous bacteria.</title>
        <authorList>
            <person name="Yoshizawa S."/>
            <person name="Kogure K."/>
        </authorList>
    </citation>
    <scope>NUCLEOTIDE SEQUENCE [LARGE SCALE GENOMIC DNA]</scope>
    <source>
        <strain evidence="9 10">LC1-200</strain>
    </source>
</reference>
<comment type="similarity">
    <text evidence="7">Belongs to the transglycosylase MltG family.</text>
</comment>
<evidence type="ECO:0000313" key="9">
    <source>
        <dbReference type="EMBL" id="PQJ66497.1"/>
    </source>
</evidence>
<dbReference type="GO" id="GO:0009252">
    <property type="term" value="P:peptidoglycan biosynthetic process"/>
    <property type="evidence" value="ECO:0007669"/>
    <property type="project" value="UniProtKB-UniRule"/>
</dbReference>
<evidence type="ECO:0000256" key="6">
    <source>
        <dbReference type="ARBA" id="ARBA00023316"/>
    </source>
</evidence>
<gene>
    <name evidence="7" type="primary">mltG</name>
    <name evidence="9" type="ORF">BTO08_03180</name>
</gene>
<dbReference type="RefSeq" id="WP_105059858.1">
    <property type="nucleotide sequence ID" value="NZ_MSCJ01000001.1"/>
</dbReference>
<dbReference type="PANTHER" id="PTHR30518">
    <property type="entry name" value="ENDOLYTIC MUREIN TRANSGLYCOSYLASE"/>
    <property type="match status" value="1"/>
</dbReference>
<dbReference type="GO" id="GO:0071555">
    <property type="term" value="P:cell wall organization"/>
    <property type="evidence" value="ECO:0007669"/>
    <property type="project" value="UniProtKB-KW"/>
</dbReference>
<proteinExistence type="inferred from homology"/>
<dbReference type="AlphaFoldDB" id="A0A2S7VWK3"/>
<organism evidence="9 10">
    <name type="scientific">Photobacterium angustum</name>
    <dbReference type="NCBI Taxonomy" id="661"/>
    <lineage>
        <taxon>Bacteria</taxon>
        <taxon>Pseudomonadati</taxon>
        <taxon>Pseudomonadota</taxon>
        <taxon>Gammaproteobacteria</taxon>
        <taxon>Vibrionales</taxon>
        <taxon>Vibrionaceae</taxon>
        <taxon>Photobacterium</taxon>
    </lineage>
</organism>
<evidence type="ECO:0000256" key="8">
    <source>
        <dbReference type="SAM" id="SignalP"/>
    </source>
</evidence>
<dbReference type="Proteomes" id="UP000238730">
    <property type="component" value="Unassembled WGS sequence"/>
</dbReference>
<comment type="catalytic activity">
    <reaction evidence="7">
        <text>a peptidoglycan chain = a peptidoglycan chain with N-acetyl-1,6-anhydromuramyl-[peptide] at the reducing end + a peptidoglycan chain with N-acetylglucosamine at the non-reducing end.</text>
        <dbReference type="EC" id="4.2.2.29"/>
    </reaction>
</comment>
<dbReference type="GO" id="GO:0008932">
    <property type="term" value="F:lytic endotransglycosylase activity"/>
    <property type="evidence" value="ECO:0007669"/>
    <property type="project" value="UniProtKB-UniRule"/>
</dbReference>
<dbReference type="NCBIfam" id="TIGR00247">
    <property type="entry name" value="endolytic transglycosylase MltG"/>
    <property type="match status" value="1"/>
</dbReference>
<dbReference type="Gene3D" id="3.30.160.60">
    <property type="entry name" value="Classic Zinc Finger"/>
    <property type="match status" value="2"/>
</dbReference>
<keyword evidence="5 7" id="KW-0456">Lyase</keyword>
<dbReference type="EMBL" id="MSCJ01000001">
    <property type="protein sequence ID" value="PQJ66497.1"/>
    <property type="molecule type" value="Genomic_DNA"/>
</dbReference>
<dbReference type="HAMAP" id="MF_02065">
    <property type="entry name" value="MltG"/>
    <property type="match status" value="1"/>
</dbReference>
<dbReference type="FunFam" id="3.30.160.60:FF:000242">
    <property type="entry name" value="Endolytic murein transglycosylase"/>
    <property type="match status" value="1"/>
</dbReference>
<comment type="caution">
    <text evidence="9">The sequence shown here is derived from an EMBL/GenBank/DDBJ whole genome shotgun (WGS) entry which is preliminary data.</text>
</comment>
<name>A0A2S7VWK3_PHOAN</name>
<dbReference type="GO" id="GO:0005886">
    <property type="term" value="C:plasma membrane"/>
    <property type="evidence" value="ECO:0007669"/>
    <property type="project" value="UniProtKB-UniRule"/>
</dbReference>
<dbReference type="Pfam" id="PF02618">
    <property type="entry name" value="YceG"/>
    <property type="match status" value="1"/>
</dbReference>
<sequence>MLKKLILIVFILAAIAAGAAGWAYTQVKNELNLPVINTEQVMLTVKPGTSFRGLINQLVQDKVIKVSQWTRWVGKLDPSLTDIKAGTYGLEPNKTLQEVLALIASGKEFQYSITLVEGERFSEWLKKIQAAPELKHVSDGMTEPQIAKAIGIDNAKIEGYLLPDTYHYTAGTSDIAVLKRAYLAMNKELATAWELREKDLPLKDPYQVLIMASIIEKETAVPTERGLVASVFMNRLRKGMPLQTDPTVIYGMGDKYDGNITKKDLRTPTPYNTYTIKGLPPTPIAMPSKASVFAAVDPDTSNYYYFVADGKGGHKFSTTLVEHNRAVRAYLKTLRKQSQ</sequence>
<keyword evidence="3 7" id="KW-1133">Transmembrane helix</keyword>
<evidence type="ECO:0000256" key="3">
    <source>
        <dbReference type="ARBA" id="ARBA00022989"/>
    </source>
</evidence>
<dbReference type="InterPro" id="IPR003770">
    <property type="entry name" value="MLTG-like"/>
</dbReference>
<evidence type="ECO:0000256" key="4">
    <source>
        <dbReference type="ARBA" id="ARBA00023136"/>
    </source>
</evidence>
<dbReference type="OrthoDB" id="9814591at2"/>
<evidence type="ECO:0000256" key="1">
    <source>
        <dbReference type="ARBA" id="ARBA00022475"/>
    </source>
</evidence>
<dbReference type="PANTHER" id="PTHR30518:SF2">
    <property type="entry name" value="ENDOLYTIC MUREIN TRANSGLYCOSYLASE"/>
    <property type="match status" value="1"/>
</dbReference>
<keyword evidence="2 7" id="KW-0812">Transmembrane</keyword>
<feature type="chain" id="PRO_5015636414" description="Endolytic murein transglycosylase" evidence="8">
    <location>
        <begin position="20"/>
        <end position="339"/>
    </location>
</feature>
<keyword evidence="4 7" id="KW-0472">Membrane</keyword>
<evidence type="ECO:0000256" key="5">
    <source>
        <dbReference type="ARBA" id="ARBA00023239"/>
    </source>
</evidence>
<keyword evidence="8" id="KW-0732">Signal</keyword>
<comment type="function">
    <text evidence="7">Functions as a peptidoglycan terminase that cleaves nascent peptidoglycan strands endolytically to terminate their elongation.</text>
</comment>
<keyword evidence="6 7" id="KW-0961">Cell wall biogenesis/degradation</keyword>
<evidence type="ECO:0000256" key="7">
    <source>
        <dbReference type="HAMAP-Rule" id="MF_02065"/>
    </source>
</evidence>
<keyword evidence="1 7" id="KW-1003">Cell membrane</keyword>
<feature type="site" description="Important for catalytic activity" evidence="7">
    <location>
        <position position="218"/>
    </location>
</feature>
<accession>A0A2S7VWK3</accession>